<evidence type="ECO:0000259" key="10">
    <source>
        <dbReference type="PROSITE" id="PS50846"/>
    </source>
</evidence>
<dbReference type="GO" id="GO:0005524">
    <property type="term" value="F:ATP binding"/>
    <property type="evidence" value="ECO:0007669"/>
    <property type="project" value="UniProtKB-KW"/>
</dbReference>
<feature type="transmembrane region" description="Helical" evidence="9">
    <location>
        <begin position="338"/>
        <end position="360"/>
    </location>
</feature>
<feature type="compositionally biased region" description="Basic and acidic residues" evidence="8">
    <location>
        <begin position="1033"/>
        <end position="1049"/>
    </location>
</feature>
<comment type="similarity">
    <text evidence="2">Belongs to the cation transport ATPase (P-type) (TC 3.A.3) family. Type IB subfamily.</text>
</comment>
<feature type="transmembrane region" description="Helical" evidence="9">
    <location>
        <begin position="123"/>
        <end position="142"/>
    </location>
</feature>
<feature type="transmembrane region" description="Helical" evidence="9">
    <location>
        <begin position="154"/>
        <end position="179"/>
    </location>
</feature>
<protein>
    <recommendedName>
        <fullName evidence="10">HMA domain-containing protein</fullName>
    </recommendedName>
</protein>
<proteinExistence type="inferred from homology"/>
<dbReference type="AlphaFoldDB" id="A0A0G4HJ99"/>
<dbReference type="PANTHER" id="PTHR48085">
    <property type="entry name" value="CADMIUM/ZINC-TRANSPORTING ATPASE HMA2-RELATED"/>
    <property type="match status" value="1"/>
</dbReference>
<name>A0A0G4HJ99_9ALVE</name>
<evidence type="ECO:0000256" key="6">
    <source>
        <dbReference type="ARBA" id="ARBA00022989"/>
    </source>
</evidence>
<dbReference type="PROSITE" id="PS50846">
    <property type="entry name" value="HMA_2"/>
    <property type="match status" value="1"/>
</dbReference>
<organism evidence="11">
    <name type="scientific">Chromera velia CCMP2878</name>
    <dbReference type="NCBI Taxonomy" id="1169474"/>
    <lineage>
        <taxon>Eukaryota</taxon>
        <taxon>Sar</taxon>
        <taxon>Alveolata</taxon>
        <taxon>Colpodellida</taxon>
        <taxon>Chromeraceae</taxon>
        <taxon>Chromera</taxon>
    </lineage>
</organism>
<dbReference type="InterPro" id="IPR023214">
    <property type="entry name" value="HAD_sf"/>
</dbReference>
<dbReference type="Gene3D" id="2.70.150.10">
    <property type="entry name" value="Calcium-transporting ATPase, cytoplasmic transduction domain A"/>
    <property type="match status" value="1"/>
</dbReference>
<evidence type="ECO:0000256" key="9">
    <source>
        <dbReference type="SAM" id="Phobius"/>
    </source>
</evidence>
<dbReference type="GO" id="GO:0046872">
    <property type="term" value="F:metal ion binding"/>
    <property type="evidence" value="ECO:0007669"/>
    <property type="project" value="InterPro"/>
</dbReference>
<dbReference type="InterPro" id="IPR051014">
    <property type="entry name" value="Cation_Transport_ATPase_IB"/>
</dbReference>
<dbReference type="SUPFAM" id="SSF81653">
    <property type="entry name" value="Calcium ATPase, transduction domain A"/>
    <property type="match status" value="1"/>
</dbReference>
<dbReference type="InterPro" id="IPR008250">
    <property type="entry name" value="ATPase_P-typ_transduc_dom_A_sf"/>
</dbReference>
<dbReference type="PANTHER" id="PTHR48085:SF5">
    <property type="entry name" value="CADMIUM_ZINC-TRANSPORTING ATPASE HMA4-RELATED"/>
    <property type="match status" value="1"/>
</dbReference>
<dbReference type="PhylomeDB" id="A0A0G4HJ99"/>
<evidence type="ECO:0000256" key="3">
    <source>
        <dbReference type="ARBA" id="ARBA00022692"/>
    </source>
</evidence>
<evidence type="ECO:0000256" key="4">
    <source>
        <dbReference type="ARBA" id="ARBA00022741"/>
    </source>
</evidence>
<dbReference type="GO" id="GO:0016020">
    <property type="term" value="C:membrane"/>
    <property type="evidence" value="ECO:0007669"/>
    <property type="project" value="UniProtKB-SubCell"/>
</dbReference>
<dbReference type="InterPro" id="IPR018303">
    <property type="entry name" value="ATPase_P-typ_P_site"/>
</dbReference>
<dbReference type="Gene3D" id="3.40.1110.10">
    <property type="entry name" value="Calcium-transporting ATPase, cytoplasmic domain N"/>
    <property type="match status" value="1"/>
</dbReference>
<feature type="region of interest" description="Disordered" evidence="8">
    <location>
        <begin position="783"/>
        <end position="832"/>
    </location>
</feature>
<dbReference type="SUPFAM" id="SSF81660">
    <property type="entry name" value="Metal cation-transporting ATPase, ATP-binding domain N"/>
    <property type="match status" value="1"/>
</dbReference>
<dbReference type="Pfam" id="PF00122">
    <property type="entry name" value="E1-E2_ATPase"/>
    <property type="match status" value="1"/>
</dbReference>
<feature type="region of interest" description="Disordered" evidence="8">
    <location>
        <begin position="1021"/>
        <end position="1049"/>
    </location>
</feature>
<dbReference type="PROSITE" id="PS00154">
    <property type="entry name" value="ATPASE_E1_E2"/>
    <property type="match status" value="1"/>
</dbReference>
<dbReference type="InterPro" id="IPR006121">
    <property type="entry name" value="HMA_dom"/>
</dbReference>
<evidence type="ECO:0000256" key="5">
    <source>
        <dbReference type="ARBA" id="ARBA00022840"/>
    </source>
</evidence>
<dbReference type="GO" id="GO:0022857">
    <property type="term" value="F:transmembrane transporter activity"/>
    <property type="evidence" value="ECO:0007669"/>
    <property type="project" value="TreeGrafter"/>
</dbReference>
<feature type="domain" description="HMA" evidence="10">
    <location>
        <begin position="4"/>
        <end position="70"/>
    </location>
</feature>
<evidence type="ECO:0000256" key="2">
    <source>
        <dbReference type="ARBA" id="ARBA00006024"/>
    </source>
</evidence>
<keyword evidence="4" id="KW-0547">Nucleotide-binding</keyword>
<evidence type="ECO:0000256" key="7">
    <source>
        <dbReference type="ARBA" id="ARBA00023136"/>
    </source>
</evidence>
<keyword evidence="3 9" id="KW-0812">Transmembrane</keyword>
<keyword evidence="6 9" id="KW-1133">Transmembrane helix</keyword>
<dbReference type="Gene3D" id="3.40.50.1000">
    <property type="entry name" value="HAD superfamily/HAD-like"/>
    <property type="match status" value="2"/>
</dbReference>
<accession>A0A0G4HJ99</accession>
<dbReference type="SUPFAM" id="SSF55008">
    <property type="entry name" value="HMA, heavy metal-associated domain"/>
    <property type="match status" value="1"/>
</dbReference>
<dbReference type="EMBL" id="CDMZ01002846">
    <property type="protein sequence ID" value="CEM44124.1"/>
    <property type="molecule type" value="Genomic_DNA"/>
</dbReference>
<dbReference type="InterPro" id="IPR036163">
    <property type="entry name" value="HMA_dom_sf"/>
</dbReference>
<dbReference type="SUPFAM" id="SSF56784">
    <property type="entry name" value="HAD-like"/>
    <property type="match status" value="1"/>
</dbReference>
<reference evidence="11" key="1">
    <citation type="submission" date="2014-11" db="EMBL/GenBank/DDBJ databases">
        <authorList>
            <person name="Otto D Thomas"/>
            <person name="Naeem Raeece"/>
        </authorList>
    </citation>
    <scope>NUCLEOTIDE SEQUENCE</scope>
</reference>
<evidence type="ECO:0000256" key="1">
    <source>
        <dbReference type="ARBA" id="ARBA00004141"/>
    </source>
</evidence>
<comment type="subcellular location">
    <subcellularLocation>
        <location evidence="1">Membrane</location>
        <topology evidence="1">Multi-pass membrane protein</topology>
    </subcellularLocation>
</comment>
<evidence type="ECO:0000256" key="8">
    <source>
        <dbReference type="SAM" id="MobiDB-lite"/>
    </source>
</evidence>
<feature type="region of interest" description="Disordered" evidence="8">
    <location>
        <begin position="725"/>
        <end position="770"/>
    </location>
</feature>
<keyword evidence="7 9" id="KW-0472">Membrane</keyword>
<gene>
    <name evidence="11" type="ORF">Cvel_28076</name>
</gene>
<keyword evidence="5" id="KW-0067">ATP-binding</keyword>
<dbReference type="InterPro" id="IPR023299">
    <property type="entry name" value="ATPase_P-typ_cyto_dom_N"/>
</dbReference>
<feature type="compositionally biased region" description="Basic and acidic residues" evidence="8">
    <location>
        <begin position="820"/>
        <end position="832"/>
    </location>
</feature>
<evidence type="ECO:0000313" key="11">
    <source>
        <dbReference type="EMBL" id="CEM44124.1"/>
    </source>
</evidence>
<dbReference type="PRINTS" id="PR00119">
    <property type="entry name" value="CATATPASE"/>
</dbReference>
<dbReference type="InterPro" id="IPR036412">
    <property type="entry name" value="HAD-like_sf"/>
</dbReference>
<dbReference type="InterPro" id="IPR059000">
    <property type="entry name" value="ATPase_P-type_domA"/>
</dbReference>
<feature type="transmembrane region" description="Helical" evidence="9">
    <location>
        <begin position="98"/>
        <end position="117"/>
    </location>
</feature>
<dbReference type="Pfam" id="PF00702">
    <property type="entry name" value="Hydrolase"/>
    <property type="match status" value="1"/>
</dbReference>
<dbReference type="VEuPathDB" id="CryptoDB:Cvel_28076"/>
<sequence length="1049" mass="110625">MSRQTTIVRVQNLCCRKEADLASSLLSEKEGFLEVQSNVASKSLLVKHDPSRLSTKAIIDSLNAAHLGAALVDSSTPVEEESGSLLSSLWRWTQRHSLAVILCLLFPLLLVSSFFLSPLEYTVTAWAVLILTGGSMVVRGVRCLINRGTADMHVLMSVGMLGAAASGSLADAAAIPFIVNCSEMIHSFMLDRMDKSIGRLLLSAPPVALRISERPGGGEVKEPVAVSVIEKGDVIRLRQGDLVPVDGEVIVGTAYVDEAKLTGEAAPQRKEAGSKMFSGTAVQQGGVDMKALAIASESAAARISAAVKEASLHVDTEIGALLRPFLLAADSLPRFAAVYTPLVVLFAFLWALLPLLWDLLGARGRGGPKFDATDSAGETSGENVWLEAFDRGLFVLLGGCPCALVAAAPAVYLQGLAVCASSLQVFLRRASVLEAAGAVTAVALDKTGTLTEGDFSIVDEFWCGGVGLGQSPGSKGKYGKGLIKQQDRGYGEEEASPEDLTSEEIFRLIAAVEARAAHPLAALFLNRWTGCAASFFESAGPEGRRLPEVTEFNEVPGKGVMGRVALDVHADENTQRLLVCVGNKRLMEDMKVRVQPSAVAWVTERERTGRAAVSGPSSVVFVAIGRDCRALFVVEDRLRPAAREALLHLQSLGSASVILTGDSHAAAQKLHRQLMSQGVGSVQKVMGGLNPSDKEVYVRGLKTIADRGAGRRSPWGMDRPLSLPFAQQQQQKKKDKEASPTAKTALREPLLPSFHDKREISGSPASRKNGCPLSPASHCAGCGHNVSESGSPRGSPEFPADPSAASAARGTHEASLSPYRAREEVAEGGRERETSCGCQEVEVDGLKLPDLCDCPFLWAPIATRSHFGVWFTGSRGAKSKGRVAMVGDGINDAPALARADVGVALAARAGGEDKGGAGFVQQLAVEAADVVVVGSDVSAVPRLIQLGISCKARVVKNVVIALALKLTALLGGVIWTFFDAAGPPVWAAVLADAISLLAVLLNSLCPLEWRYSGALEEETGVAPAGQLQRPGRGQHENGEGEIGRAERGG</sequence>